<dbReference type="Pfam" id="PF07963">
    <property type="entry name" value="N_methyl"/>
    <property type="match status" value="1"/>
</dbReference>
<feature type="transmembrane region" description="Helical" evidence="1">
    <location>
        <begin position="16"/>
        <end position="39"/>
    </location>
</feature>
<dbReference type="PROSITE" id="PS00409">
    <property type="entry name" value="PROKAR_NTER_METHYL"/>
    <property type="match status" value="1"/>
</dbReference>
<dbReference type="AlphaFoldDB" id="A0A1M5B6X1"/>
<dbReference type="InterPro" id="IPR012902">
    <property type="entry name" value="N_methyl_site"/>
</dbReference>
<keyword evidence="1" id="KW-0812">Transmembrane</keyword>
<dbReference type="NCBIfam" id="TIGR02532">
    <property type="entry name" value="IV_pilin_GFxxxE"/>
    <property type="match status" value="1"/>
</dbReference>
<dbReference type="OrthoDB" id="8592370at2"/>
<dbReference type="Gene3D" id="3.30.700.10">
    <property type="entry name" value="Glycoprotein, Type 4 Pilin"/>
    <property type="match status" value="1"/>
</dbReference>
<accession>A0A1M5B6X1</accession>
<dbReference type="GO" id="GO:0043683">
    <property type="term" value="P:type IV pilus assembly"/>
    <property type="evidence" value="ECO:0007669"/>
    <property type="project" value="InterPro"/>
</dbReference>
<dbReference type="SUPFAM" id="SSF54523">
    <property type="entry name" value="Pili subunits"/>
    <property type="match status" value="1"/>
</dbReference>
<dbReference type="PANTHER" id="PTHR30093">
    <property type="entry name" value="GENERAL SECRETION PATHWAY PROTEIN G"/>
    <property type="match status" value="1"/>
</dbReference>
<dbReference type="PANTHER" id="PTHR30093:SF47">
    <property type="entry name" value="TYPE IV PILUS NON-CORE MINOR PILIN PILE"/>
    <property type="match status" value="1"/>
</dbReference>
<reference evidence="2 3" key="1">
    <citation type="submission" date="2016-11" db="EMBL/GenBank/DDBJ databases">
        <authorList>
            <person name="Jaros S."/>
            <person name="Januszkiewicz K."/>
            <person name="Wedrychowicz H."/>
        </authorList>
    </citation>
    <scope>NUCLEOTIDE SEQUENCE [LARGE SCALE GENOMIC DNA]</scope>
    <source>
        <strain evidence="2 3">DSM 16112</strain>
    </source>
</reference>
<dbReference type="InterPro" id="IPR045584">
    <property type="entry name" value="Pilin-like"/>
</dbReference>
<dbReference type="Pfam" id="PF16732">
    <property type="entry name" value="ComP_DUS"/>
    <property type="match status" value="1"/>
</dbReference>
<evidence type="ECO:0000313" key="3">
    <source>
        <dbReference type="Proteomes" id="UP000184327"/>
    </source>
</evidence>
<name>A0A1M5B6X1_9BURK</name>
<keyword evidence="1" id="KW-0472">Membrane</keyword>
<dbReference type="InterPro" id="IPR031982">
    <property type="entry name" value="PilE-like"/>
</dbReference>
<dbReference type="EMBL" id="FQUZ01000020">
    <property type="protein sequence ID" value="SHF38170.1"/>
    <property type="molecule type" value="Genomic_DNA"/>
</dbReference>
<keyword evidence="1" id="KW-1133">Transmembrane helix</keyword>
<dbReference type="RefSeq" id="WP_073356394.1">
    <property type="nucleotide sequence ID" value="NZ_FQUZ01000020.1"/>
</dbReference>
<organism evidence="2 3">
    <name type="scientific">Lampropedia hyalina DSM 16112</name>
    <dbReference type="NCBI Taxonomy" id="1122156"/>
    <lineage>
        <taxon>Bacteria</taxon>
        <taxon>Pseudomonadati</taxon>
        <taxon>Pseudomonadota</taxon>
        <taxon>Betaproteobacteria</taxon>
        <taxon>Burkholderiales</taxon>
        <taxon>Comamonadaceae</taxon>
        <taxon>Lampropedia</taxon>
    </lineage>
</organism>
<evidence type="ECO:0000313" key="2">
    <source>
        <dbReference type="EMBL" id="SHF38170.1"/>
    </source>
</evidence>
<gene>
    <name evidence="2" type="ORF">SAMN02745117_01836</name>
</gene>
<protein>
    <submittedName>
        <fullName evidence="2">Type IV pilus assembly protein PilE</fullName>
    </submittedName>
</protein>
<dbReference type="Proteomes" id="UP000184327">
    <property type="component" value="Unassembled WGS sequence"/>
</dbReference>
<keyword evidence="3" id="KW-1185">Reference proteome</keyword>
<dbReference type="STRING" id="1122156.SAMN02745117_01836"/>
<evidence type="ECO:0000256" key="1">
    <source>
        <dbReference type="SAM" id="Phobius"/>
    </source>
</evidence>
<sequence>MTYPHRPKRCHPQQGFTLIELMIVVGIIGILAAIAYPNYTEYVRKGKRAEARTALMELMQQQERNMTQRNTYVEFAATSAHASLKNWAGDGGWAAASYRMKAERCDGRTTGNVLCIKLSAIPTRTDPKAGTLEFDSLGNKSCTGTEPGVCW</sequence>
<proteinExistence type="predicted"/>